<organism evidence="1 2">
    <name type="scientific">Bradyrhizobium guangzhouense</name>
    <dbReference type="NCBI Taxonomy" id="1325095"/>
    <lineage>
        <taxon>Bacteria</taxon>
        <taxon>Pseudomonadati</taxon>
        <taxon>Pseudomonadota</taxon>
        <taxon>Alphaproteobacteria</taxon>
        <taxon>Hyphomicrobiales</taxon>
        <taxon>Nitrobacteraceae</taxon>
        <taxon>Bradyrhizobium</taxon>
    </lineage>
</organism>
<reference evidence="1 2" key="1">
    <citation type="submission" date="2018-10" db="EMBL/GenBank/DDBJ databases">
        <title>Bradyrhizobium sp. nov., effective nodules isolated from peanut in China.</title>
        <authorList>
            <person name="Li Y."/>
        </authorList>
    </citation>
    <scope>NUCLEOTIDE SEQUENCE [LARGE SCALE GENOMIC DNA]</scope>
    <source>
        <strain evidence="1 2">CCBAU 53426</strain>
    </source>
</reference>
<name>A0ABY0E5X6_9BRAD</name>
<protein>
    <submittedName>
        <fullName evidence="1">Uncharacterized protein</fullName>
    </submittedName>
</protein>
<sequence length="135" mass="15014">MRCREASVPPISSHACDEAGEDIHSWTRTMASFDRLCRNRTRSRARLTNPRISSVTMRRAFCQRFKGERECEVRLDNPAQLPFLAVTSKGATTGASIGQTEPRPLDLGQFGEPEVVARAGDRKVLTAGLNQRLLT</sequence>
<evidence type="ECO:0000313" key="1">
    <source>
        <dbReference type="EMBL" id="RXH11211.1"/>
    </source>
</evidence>
<proteinExistence type="predicted"/>
<keyword evidence="2" id="KW-1185">Reference proteome</keyword>
<dbReference type="Proteomes" id="UP000290401">
    <property type="component" value="Unassembled WGS sequence"/>
</dbReference>
<accession>A0ABY0E5X6</accession>
<comment type="caution">
    <text evidence="1">The sequence shown here is derived from an EMBL/GenBank/DDBJ whole genome shotgun (WGS) entry which is preliminary data.</text>
</comment>
<dbReference type="EMBL" id="RDQZ01000017">
    <property type="protein sequence ID" value="RXH11211.1"/>
    <property type="molecule type" value="Genomic_DNA"/>
</dbReference>
<evidence type="ECO:0000313" key="2">
    <source>
        <dbReference type="Proteomes" id="UP000290401"/>
    </source>
</evidence>
<gene>
    <name evidence="1" type="ORF">EAS56_20495</name>
</gene>